<reference evidence="3" key="1">
    <citation type="submission" date="2018-06" db="EMBL/GenBank/DDBJ databases">
        <authorList>
            <person name="Zhirakovskaya E."/>
        </authorList>
    </citation>
    <scope>NUCLEOTIDE SEQUENCE</scope>
</reference>
<name>A0A3B1AQ13_9ZZZZ</name>
<gene>
    <name evidence="3" type="ORF">MNBD_GAMMA26-1713</name>
</gene>
<evidence type="ECO:0000313" key="3">
    <source>
        <dbReference type="EMBL" id="VAX08066.1"/>
    </source>
</evidence>
<accession>A0A3B1AQ13</accession>
<dbReference type="EMBL" id="UOFX01000034">
    <property type="protein sequence ID" value="VAX08066.1"/>
    <property type="molecule type" value="Genomic_DNA"/>
</dbReference>
<dbReference type="SUPFAM" id="SSF48452">
    <property type="entry name" value="TPR-like"/>
    <property type="match status" value="1"/>
</dbReference>
<keyword evidence="2" id="KW-0802">TPR repeat</keyword>
<proteinExistence type="predicted"/>
<keyword evidence="1" id="KW-0677">Repeat</keyword>
<dbReference type="Pfam" id="PF13181">
    <property type="entry name" value="TPR_8"/>
    <property type="match status" value="1"/>
</dbReference>
<dbReference type="PANTHER" id="PTHR44943">
    <property type="entry name" value="CELLULOSE SYNTHASE OPERON PROTEIN C"/>
    <property type="match status" value="1"/>
</dbReference>
<protein>
    <submittedName>
        <fullName evidence="3">Uncharacterized protein</fullName>
    </submittedName>
</protein>
<dbReference type="PANTHER" id="PTHR44943:SF8">
    <property type="entry name" value="TPR REPEAT-CONTAINING PROTEIN MJ0263"/>
    <property type="match status" value="1"/>
</dbReference>
<dbReference type="InterPro" id="IPR051685">
    <property type="entry name" value="Ycf3/AcsC/BcsC/TPR_MFPF"/>
</dbReference>
<evidence type="ECO:0000256" key="2">
    <source>
        <dbReference type="ARBA" id="ARBA00022803"/>
    </source>
</evidence>
<dbReference type="PROSITE" id="PS50005">
    <property type="entry name" value="TPR"/>
    <property type="match status" value="3"/>
</dbReference>
<organism evidence="3">
    <name type="scientific">hydrothermal vent metagenome</name>
    <dbReference type="NCBI Taxonomy" id="652676"/>
    <lineage>
        <taxon>unclassified sequences</taxon>
        <taxon>metagenomes</taxon>
        <taxon>ecological metagenomes</taxon>
    </lineage>
</organism>
<dbReference type="InterPro" id="IPR019734">
    <property type="entry name" value="TPR_rpt"/>
</dbReference>
<dbReference type="Pfam" id="PF13432">
    <property type="entry name" value="TPR_16"/>
    <property type="match status" value="1"/>
</dbReference>
<evidence type="ECO:0000256" key="1">
    <source>
        <dbReference type="ARBA" id="ARBA00022737"/>
    </source>
</evidence>
<dbReference type="Gene3D" id="1.25.40.10">
    <property type="entry name" value="Tetratricopeptide repeat domain"/>
    <property type="match status" value="1"/>
</dbReference>
<dbReference type="AlphaFoldDB" id="A0A3B1AQ13"/>
<dbReference type="PROSITE" id="PS51257">
    <property type="entry name" value="PROKAR_LIPOPROTEIN"/>
    <property type="match status" value="1"/>
</dbReference>
<sequence>MKHRTLRLVNLLPILAMLLAAITLTGCEGGNDGTSAPATSQALPSIQPDISPHDSIIQTLKIRLFDEPDNDALLSALGDAYFGARQFKESISIYKKAIAINPGNYDALNDLGLAYFYTGNTEVALDSLERSTTANPDYKFAWLSKGFILTSTGRFDEAKAALHKAKELDPNGNIGIEADNFLRQIEEMKAKLVDVGGQ</sequence>
<dbReference type="InterPro" id="IPR011990">
    <property type="entry name" value="TPR-like_helical_dom_sf"/>
</dbReference>
<dbReference type="SMART" id="SM00028">
    <property type="entry name" value="TPR"/>
    <property type="match status" value="3"/>
</dbReference>